<proteinExistence type="predicted"/>
<protein>
    <submittedName>
        <fullName evidence="2">Uncharacterized protein</fullName>
    </submittedName>
</protein>
<feature type="region of interest" description="Disordered" evidence="1">
    <location>
        <begin position="1"/>
        <end position="67"/>
    </location>
</feature>
<feature type="region of interest" description="Disordered" evidence="1">
    <location>
        <begin position="126"/>
        <end position="157"/>
    </location>
</feature>
<dbReference type="Proteomes" id="UP000296049">
    <property type="component" value="Unassembled WGS sequence"/>
</dbReference>
<organism evidence="2 3">
    <name type="scientific">Anas platyrhynchos</name>
    <name type="common">Mallard</name>
    <name type="synonym">Anas boschas</name>
    <dbReference type="NCBI Taxonomy" id="8839"/>
    <lineage>
        <taxon>Eukaryota</taxon>
        <taxon>Metazoa</taxon>
        <taxon>Chordata</taxon>
        <taxon>Craniata</taxon>
        <taxon>Vertebrata</taxon>
        <taxon>Euteleostomi</taxon>
        <taxon>Archelosauria</taxon>
        <taxon>Archosauria</taxon>
        <taxon>Dinosauria</taxon>
        <taxon>Saurischia</taxon>
        <taxon>Theropoda</taxon>
        <taxon>Coelurosauria</taxon>
        <taxon>Aves</taxon>
        <taxon>Neognathae</taxon>
        <taxon>Galloanserae</taxon>
        <taxon>Anseriformes</taxon>
        <taxon>Anatidae</taxon>
        <taxon>Anatinae</taxon>
        <taxon>Anas</taxon>
    </lineage>
</organism>
<dbReference type="AlphaFoldDB" id="R0LAJ9"/>
<evidence type="ECO:0000313" key="2">
    <source>
        <dbReference type="EMBL" id="EOA98474.1"/>
    </source>
</evidence>
<evidence type="ECO:0000256" key="1">
    <source>
        <dbReference type="SAM" id="MobiDB-lite"/>
    </source>
</evidence>
<dbReference type="EMBL" id="KB743487">
    <property type="protein sequence ID" value="EOA98474.1"/>
    <property type="molecule type" value="Genomic_DNA"/>
</dbReference>
<name>R0LAJ9_ANAPL</name>
<sequence length="157" mass="17022">MSRNPSTPAESCWRRGQAVTEARAAFPPGEPVLETNARKGGHRQKLQDKGCSQWERSAERGREKSTTVTLDRPHVFVSENFFGHHPWLSLSVKQPVSAQAATANAWPPSLTSASGWLRAMPTFSRAQGTPAQGMAPYRRAAGSRRQSPRSVGAGTVG</sequence>
<accession>R0LAJ9</accession>
<evidence type="ECO:0000313" key="3">
    <source>
        <dbReference type="Proteomes" id="UP000296049"/>
    </source>
</evidence>
<feature type="compositionally biased region" description="Basic and acidic residues" evidence="1">
    <location>
        <begin position="56"/>
        <end position="65"/>
    </location>
</feature>
<gene>
    <name evidence="2" type="ORF">Anapl_12330</name>
</gene>
<keyword evidence="3" id="KW-1185">Reference proteome</keyword>
<reference evidence="3" key="1">
    <citation type="journal article" date="2013" name="Nat. Genet.">
        <title>The duck genome and transcriptome provide insight into an avian influenza virus reservoir species.</title>
        <authorList>
            <person name="Huang Y."/>
            <person name="Li Y."/>
            <person name="Burt D.W."/>
            <person name="Chen H."/>
            <person name="Zhang Y."/>
            <person name="Qian W."/>
            <person name="Kim H."/>
            <person name="Gan S."/>
            <person name="Zhao Y."/>
            <person name="Li J."/>
            <person name="Yi K."/>
            <person name="Feng H."/>
            <person name="Zhu P."/>
            <person name="Li B."/>
            <person name="Liu Q."/>
            <person name="Fairley S."/>
            <person name="Magor K.E."/>
            <person name="Du Z."/>
            <person name="Hu X."/>
            <person name="Goodman L."/>
            <person name="Tafer H."/>
            <person name="Vignal A."/>
            <person name="Lee T."/>
            <person name="Kim K.W."/>
            <person name="Sheng Z."/>
            <person name="An Y."/>
            <person name="Searle S."/>
            <person name="Herrero J."/>
            <person name="Groenen M.A."/>
            <person name="Crooijmans R.P."/>
            <person name="Faraut T."/>
            <person name="Cai Q."/>
            <person name="Webster R.G."/>
            <person name="Aldridge J.R."/>
            <person name="Warren W.C."/>
            <person name="Bartschat S."/>
            <person name="Kehr S."/>
            <person name="Marz M."/>
            <person name="Stadler P.F."/>
            <person name="Smith J."/>
            <person name="Kraus R.H."/>
            <person name="Zhao Y."/>
            <person name="Ren L."/>
            <person name="Fei J."/>
            <person name="Morisson M."/>
            <person name="Kaiser P."/>
            <person name="Griffin D.K."/>
            <person name="Rao M."/>
            <person name="Pitel F."/>
            <person name="Wang J."/>
            <person name="Li N."/>
        </authorList>
    </citation>
    <scope>NUCLEOTIDE SEQUENCE [LARGE SCALE GENOMIC DNA]</scope>
</reference>